<dbReference type="Gene3D" id="3.10.450.50">
    <property type="match status" value="1"/>
</dbReference>
<evidence type="ECO:0000313" key="2">
    <source>
        <dbReference type="EMBL" id="CAA9378895.1"/>
    </source>
</evidence>
<proteinExistence type="predicted"/>
<organism evidence="2">
    <name type="scientific">uncultured Pseudonocardia sp</name>
    <dbReference type="NCBI Taxonomy" id="211455"/>
    <lineage>
        <taxon>Bacteria</taxon>
        <taxon>Bacillati</taxon>
        <taxon>Actinomycetota</taxon>
        <taxon>Actinomycetes</taxon>
        <taxon>Pseudonocardiales</taxon>
        <taxon>Pseudonocardiaceae</taxon>
        <taxon>Pseudonocardia</taxon>
        <taxon>environmental samples</taxon>
    </lineage>
</organism>
<reference evidence="2" key="1">
    <citation type="submission" date="2020-02" db="EMBL/GenBank/DDBJ databases">
        <authorList>
            <person name="Meier V. D."/>
        </authorList>
    </citation>
    <scope>NUCLEOTIDE SEQUENCE</scope>
    <source>
        <strain evidence="2">AVDCRST_MAG66</strain>
    </source>
</reference>
<name>A0A6J4NAP1_9PSEU</name>
<dbReference type="EMBL" id="CADCUS010000021">
    <property type="protein sequence ID" value="CAA9378895.1"/>
    <property type="molecule type" value="Genomic_DNA"/>
</dbReference>
<sequence>MADTEISDDRARRFADGLHRLDAEGDAAGLAALFADDALTQRFDARGERRGEVEAFWKEYRDQFGDISTRFYNAVEGDDEFALEWTSEATLAKGGRPITYRGVTAFGYEGDTITWLRTYYDSAQFAVSPAGTG</sequence>
<dbReference type="InterPro" id="IPR032710">
    <property type="entry name" value="NTF2-like_dom_sf"/>
</dbReference>
<feature type="domain" description="SnoaL-like" evidence="1">
    <location>
        <begin position="13"/>
        <end position="114"/>
    </location>
</feature>
<protein>
    <recommendedName>
        <fullName evidence="1">SnoaL-like domain-containing protein</fullName>
    </recommendedName>
</protein>
<dbReference type="SUPFAM" id="SSF54427">
    <property type="entry name" value="NTF2-like"/>
    <property type="match status" value="1"/>
</dbReference>
<accession>A0A6J4NAP1</accession>
<gene>
    <name evidence="2" type="ORF">AVDCRST_MAG66-284</name>
</gene>
<dbReference type="Pfam" id="PF12680">
    <property type="entry name" value="SnoaL_2"/>
    <property type="match status" value="1"/>
</dbReference>
<dbReference type="AlphaFoldDB" id="A0A6J4NAP1"/>
<evidence type="ECO:0000259" key="1">
    <source>
        <dbReference type="Pfam" id="PF12680"/>
    </source>
</evidence>
<dbReference type="InterPro" id="IPR037401">
    <property type="entry name" value="SnoaL-like"/>
</dbReference>